<dbReference type="EC" id="2.1.1.199" evidence="6"/>
<comment type="subcellular location">
    <subcellularLocation>
        <location evidence="6">Cytoplasm</location>
    </subcellularLocation>
</comment>
<keyword evidence="2 6" id="KW-0698">rRNA processing</keyword>
<feature type="binding site" evidence="6">
    <location>
        <begin position="35"/>
        <end position="37"/>
    </location>
    <ligand>
        <name>S-adenosyl-L-methionine</name>
        <dbReference type="ChEBI" id="CHEBI:59789"/>
    </ligand>
</feature>
<evidence type="ECO:0000256" key="5">
    <source>
        <dbReference type="ARBA" id="ARBA00022691"/>
    </source>
</evidence>
<dbReference type="PANTHER" id="PTHR11265">
    <property type="entry name" value="S-ADENOSYL-METHYLTRANSFERASE MRAW"/>
    <property type="match status" value="1"/>
</dbReference>
<feature type="binding site" evidence="6">
    <location>
        <position position="108"/>
    </location>
    <ligand>
        <name>S-adenosyl-L-methionine</name>
        <dbReference type="ChEBI" id="CHEBI:59789"/>
    </ligand>
</feature>
<dbReference type="Pfam" id="PF01795">
    <property type="entry name" value="Methyltransf_5"/>
    <property type="match status" value="1"/>
</dbReference>
<feature type="binding site" evidence="6">
    <location>
        <position position="55"/>
    </location>
    <ligand>
        <name>S-adenosyl-L-methionine</name>
        <dbReference type="ChEBI" id="CHEBI:59789"/>
    </ligand>
</feature>
<protein>
    <recommendedName>
        <fullName evidence="6">Ribosomal RNA small subunit methyltransferase H</fullName>
        <ecNumber evidence="6">2.1.1.199</ecNumber>
    </recommendedName>
    <alternativeName>
        <fullName evidence="6">16S rRNA m(4)C1402 methyltransferase</fullName>
    </alternativeName>
    <alternativeName>
        <fullName evidence="6">rRNA (cytosine-N(4)-)-methyltransferase RsmH</fullName>
    </alternativeName>
</protein>
<dbReference type="Proteomes" id="UP000294364">
    <property type="component" value="Chromosome"/>
</dbReference>
<dbReference type="SUPFAM" id="SSF81799">
    <property type="entry name" value="Putative methyltransferase TM0872, insert domain"/>
    <property type="match status" value="1"/>
</dbReference>
<keyword evidence="5 6" id="KW-0949">S-adenosyl-L-methionine</keyword>
<evidence type="ECO:0000256" key="6">
    <source>
        <dbReference type="HAMAP-Rule" id="MF_01007"/>
    </source>
</evidence>
<evidence type="ECO:0000256" key="1">
    <source>
        <dbReference type="ARBA" id="ARBA00010396"/>
    </source>
</evidence>
<dbReference type="Gene3D" id="1.10.150.170">
    <property type="entry name" value="Putative methyltransferase TM0872, insert domain"/>
    <property type="match status" value="1"/>
</dbReference>
<dbReference type="AlphaFoldDB" id="A0A451CZX2"/>
<dbReference type="HAMAP" id="MF_01007">
    <property type="entry name" value="16SrRNA_methyltr_H"/>
    <property type="match status" value="1"/>
</dbReference>
<evidence type="ECO:0000313" key="8">
    <source>
        <dbReference type="Proteomes" id="UP000294364"/>
    </source>
</evidence>
<evidence type="ECO:0000313" key="7">
    <source>
        <dbReference type="EMBL" id="VFP78584.1"/>
    </source>
</evidence>
<accession>A0A451CZX2</accession>
<dbReference type="RefSeq" id="WP_157991909.1">
    <property type="nucleotide sequence ID" value="NZ_LR217698.1"/>
</dbReference>
<feature type="binding site" evidence="6">
    <location>
        <position position="101"/>
    </location>
    <ligand>
        <name>S-adenosyl-L-methionine</name>
        <dbReference type="ChEBI" id="CHEBI:59789"/>
    </ligand>
</feature>
<keyword evidence="6" id="KW-0963">Cytoplasm</keyword>
<dbReference type="InterPro" id="IPR023397">
    <property type="entry name" value="SAM-dep_MeTrfase_MraW_recog"/>
</dbReference>
<gene>
    <name evidence="6 7" type="primary">rsmH</name>
    <name evidence="7" type="ORF">ERCICURT3053_208</name>
</gene>
<dbReference type="EMBL" id="LR217698">
    <property type="protein sequence ID" value="VFP78584.1"/>
    <property type="molecule type" value="Genomic_DNA"/>
</dbReference>
<dbReference type="InterPro" id="IPR029063">
    <property type="entry name" value="SAM-dependent_MTases_sf"/>
</dbReference>
<proteinExistence type="inferred from homology"/>
<feature type="binding site" evidence="6">
    <location>
        <position position="79"/>
    </location>
    <ligand>
        <name>S-adenosyl-L-methionine</name>
        <dbReference type="ChEBI" id="CHEBI:59789"/>
    </ligand>
</feature>
<name>A0A451CZX2_9GAMM</name>
<comment type="function">
    <text evidence="6">Specifically methylates the N4 position of cytidine in position 1402 (C1402) of 16S rRNA.</text>
</comment>
<dbReference type="GO" id="GO:0070475">
    <property type="term" value="P:rRNA base methylation"/>
    <property type="evidence" value="ECO:0007669"/>
    <property type="project" value="UniProtKB-UniRule"/>
</dbReference>
<dbReference type="Gene3D" id="3.40.50.150">
    <property type="entry name" value="Vaccinia Virus protein VP39"/>
    <property type="match status" value="1"/>
</dbReference>
<dbReference type="NCBIfam" id="TIGR00006">
    <property type="entry name" value="16S rRNA (cytosine(1402)-N(4))-methyltransferase RsmH"/>
    <property type="match status" value="1"/>
</dbReference>
<organism evidence="7 8">
    <name type="scientific">Candidatus Erwinia haradaeae</name>
    <dbReference type="NCBI Taxonomy" id="1922217"/>
    <lineage>
        <taxon>Bacteria</taxon>
        <taxon>Pseudomonadati</taxon>
        <taxon>Pseudomonadota</taxon>
        <taxon>Gammaproteobacteria</taxon>
        <taxon>Enterobacterales</taxon>
        <taxon>Erwiniaceae</taxon>
        <taxon>Erwinia</taxon>
    </lineage>
</organism>
<evidence type="ECO:0000256" key="3">
    <source>
        <dbReference type="ARBA" id="ARBA00022603"/>
    </source>
</evidence>
<dbReference type="PIRSF" id="PIRSF004486">
    <property type="entry name" value="MraW"/>
    <property type="match status" value="1"/>
</dbReference>
<keyword evidence="3 6" id="KW-0489">Methyltransferase</keyword>
<keyword evidence="4 6" id="KW-0808">Transferase</keyword>
<dbReference type="GO" id="GO:0071424">
    <property type="term" value="F:rRNA (cytosine-N4-)-methyltransferase activity"/>
    <property type="evidence" value="ECO:0007669"/>
    <property type="project" value="UniProtKB-UniRule"/>
</dbReference>
<evidence type="ECO:0000256" key="2">
    <source>
        <dbReference type="ARBA" id="ARBA00022552"/>
    </source>
</evidence>
<dbReference type="InterPro" id="IPR002903">
    <property type="entry name" value="RsmH"/>
</dbReference>
<comment type="similarity">
    <text evidence="1 6">Belongs to the methyltransferase superfamily. RsmH family.</text>
</comment>
<comment type="catalytic activity">
    <reaction evidence="6">
        <text>cytidine(1402) in 16S rRNA + S-adenosyl-L-methionine = N(4)-methylcytidine(1402) in 16S rRNA + S-adenosyl-L-homocysteine + H(+)</text>
        <dbReference type="Rhea" id="RHEA:42928"/>
        <dbReference type="Rhea" id="RHEA-COMP:10286"/>
        <dbReference type="Rhea" id="RHEA-COMP:10287"/>
        <dbReference type="ChEBI" id="CHEBI:15378"/>
        <dbReference type="ChEBI" id="CHEBI:57856"/>
        <dbReference type="ChEBI" id="CHEBI:59789"/>
        <dbReference type="ChEBI" id="CHEBI:74506"/>
        <dbReference type="ChEBI" id="CHEBI:82748"/>
        <dbReference type="EC" id="2.1.1.199"/>
    </reaction>
</comment>
<reference evidence="7 8" key="1">
    <citation type="submission" date="2019-02" db="EMBL/GenBank/DDBJ databases">
        <authorList>
            <person name="Manzano-Marin A."/>
            <person name="Manzano-Marin A."/>
        </authorList>
    </citation>
    <scope>NUCLEOTIDE SEQUENCE [LARGE SCALE GENOMIC DNA]</scope>
    <source>
        <strain evidence="7 8">ErCicurtihirsuta</strain>
    </source>
</reference>
<dbReference type="GO" id="GO:0005737">
    <property type="term" value="C:cytoplasm"/>
    <property type="evidence" value="ECO:0007669"/>
    <property type="project" value="UniProtKB-SubCell"/>
</dbReference>
<dbReference type="OrthoDB" id="9806637at2"/>
<dbReference type="SUPFAM" id="SSF53335">
    <property type="entry name" value="S-adenosyl-L-methionine-dependent methyltransferases"/>
    <property type="match status" value="1"/>
</dbReference>
<sequence>MQDTFKHIPVLLKEAVNGLNIRSDGIYIDGTFGCGGHSRLILDRLGQLGQLYAIDRDPEAVTIASKINDSRFTIINGQFSMIGKYVEERGLTRKIDGIILDLGMSSLQVDNPLRGFSFMRDGPLDMRMNPVYGQSADKKLMNAKESEIYFVLKTFGEERFAWRIAHAIVQRNKICPITRTKELANLICSVVPTRRLRKHPATRSFQAIRIWVNNELEEIEQALKGILGSLKIGGRISIISFHSLEDRLVKQFIRKNSRGLQIFSRFPLRERGFRDLSHPSLQDLGKIKASKSEVLDNPRARSAMLRLAECIDL</sequence>
<dbReference type="PANTHER" id="PTHR11265:SF0">
    <property type="entry name" value="12S RRNA N4-METHYLCYTIDINE METHYLTRANSFERASE"/>
    <property type="match status" value="1"/>
</dbReference>
<evidence type="ECO:0000256" key="4">
    <source>
        <dbReference type="ARBA" id="ARBA00022679"/>
    </source>
</evidence>